<proteinExistence type="predicted"/>
<comment type="caution">
    <text evidence="2">The sequence shown here is derived from an EMBL/GenBank/DDBJ whole genome shotgun (WGS) entry which is preliminary data.</text>
</comment>
<dbReference type="InterPro" id="IPR012337">
    <property type="entry name" value="RNaseH-like_sf"/>
</dbReference>
<dbReference type="InterPro" id="IPR001584">
    <property type="entry name" value="Integrase_cat-core"/>
</dbReference>
<dbReference type="InterPro" id="IPR036397">
    <property type="entry name" value="RNaseH_sf"/>
</dbReference>
<evidence type="ECO:0000313" key="3">
    <source>
        <dbReference type="Proteomes" id="UP000604046"/>
    </source>
</evidence>
<dbReference type="SUPFAM" id="SSF53098">
    <property type="entry name" value="Ribonuclease H-like"/>
    <property type="match status" value="1"/>
</dbReference>
<gene>
    <name evidence="2" type="primary">RE1</name>
    <name evidence="2" type="ORF">SNAT2548_LOCUS22458</name>
</gene>
<organism evidence="2 3">
    <name type="scientific">Symbiodinium natans</name>
    <dbReference type="NCBI Taxonomy" id="878477"/>
    <lineage>
        <taxon>Eukaryota</taxon>
        <taxon>Sar</taxon>
        <taxon>Alveolata</taxon>
        <taxon>Dinophyceae</taxon>
        <taxon>Suessiales</taxon>
        <taxon>Symbiodiniaceae</taxon>
        <taxon>Symbiodinium</taxon>
    </lineage>
</organism>
<name>A0A812QZE6_9DINO</name>
<evidence type="ECO:0000313" key="2">
    <source>
        <dbReference type="EMBL" id="CAE7412933.1"/>
    </source>
</evidence>
<dbReference type="AlphaFoldDB" id="A0A812QZE6"/>
<keyword evidence="3" id="KW-1185">Reference proteome</keyword>
<dbReference type="Proteomes" id="UP000604046">
    <property type="component" value="Unassembled WGS sequence"/>
</dbReference>
<dbReference type="EMBL" id="CAJNDS010002290">
    <property type="protein sequence ID" value="CAE7412933.1"/>
    <property type="molecule type" value="Genomic_DNA"/>
</dbReference>
<dbReference type="PROSITE" id="PS50994">
    <property type="entry name" value="INTEGRASE"/>
    <property type="match status" value="1"/>
</dbReference>
<reference evidence="2" key="1">
    <citation type="submission" date="2021-02" db="EMBL/GenBank/DDBJ databases">
        <authorList>
            <person name="Dougan E. K."/>
            <person name="Rhodes N."/>
            <person name="Thang M."/>
            <person name="Chan C."/>
        </authorList>
    </citation>
    <scope>NUCLEOTIDE SEQUENCE</scope>
</reference>
<evidence type="ECO:0000259" key="1">
    <source>
        <dbReference type="PROSITE" id="PS50994"/>
    </source>
</evidence>
<protein>
    <submittedName>
        <fullName evidence="2">RE1 protein</fullName>
    </submittedName>
</protein>
<dbReference type="Gene3D" id="3.30.420.10">
    <property type="entry name" value="Ribonuclease H-like superfamily/Ribonuclease H"/>
    <property type="match status" value="1"/>
</dbReference>
<feature type="domain" description="Integrase catalytic" evidence="1">
    <location>
        <begin position="335"/>
        <end position="504"/>
    </location>
</feature>
<sequence length="1173" mass="131609">METDASNQGRHGKVQQMCAQIDKYILQIEEQLGDAVRNSVCQYRLPSLDVIEIGSGAICAAVQRCGGRALTLSPAKLGSARGMYDRLWKLISMYEPTHLWLDLQQPWNHKTDKGKKTPWPGQFLLDLYRYQTERGKHIHFLCGQGFFEQMAPQLQEVQQGTLRMIHELEVGDTPPGNNHLRKATTLYTTSRRLQQSVDTRFQTAGPDPSGRSNRMFPRERRLAKRVAMHLGTNRIQPPCVEGMPRDMPLRQTVVVKRVGGEIAMDGEIEDWHGPGYFALGESEKRELVRLHNNLGHPCTETFVRFLQERKAEPALIQGARDYSCSTCLETVPTQKLARPATIHTHRDFNDTIGMDVAYWTNSGGKKFLFTHIVDEGTLFQQASGVGRTPEEQWEFLSDHWFQWAGPCQTLYVDPAGEYNSDYWRLKLQTVGVCTNVSAGEAHWQLGRTEAHGRILKSMLSKMDHEEPILNDEDFRRCLRAAVQAKNSLSRVRGFTPEQAVLGKLSRLPASLISDNSATCHALADSDLPEGVSFRRDLQRREQARVAFIHADNDNSYRRALLRRSRHPCERYEPGDWVLYWRRHKAGSRAEQGRWYGPGQVICGDSKVVWVSHCGQLIRAAPEQLRSASLREWQGVLGKTSAESSQGAVGQGVRRVVDLAVLGGTPSRAEVESQGEVPQDVPEPLGPIAPEGVAGIEAGGTVPEVPEENAEGEQPEMEVSPVPSVGLETDMVDASNIPVPEDDEDDLLFGDSECFFAHPTQSQAWEISLHETEVPFENLPTPQQALHFVMLATEARKKRVEVRLRDLNEGERQQFVEAKGKEIRAWLDHRLVVLGFEDPDIADIPNAQEQCQLEGGAYGRIDAPFLWFQTFKKTLEELGFVQSPFDACAFSLVSQRADGSAQVHGVLGIHVDDGIGGGDEYFRRVIDRLRGIYSFGSYDEGEFTFTGIRFRQWDDGSIEMDQERYIEKIVPIHVSRERRVNPTAMLNPEELKELRRLNGSLQYAAVHSRPDLAAKVGYLQTRVNKGQVQHLLEANRVLQEAKAHPISLMVVPIQEQHVTFCTFSDASFATSKDHNSYQGTLVVATDWRMLANREAVIIPVAWLFWEWFKNPAVDIAHPEEVLSHVPMFTCAVQHVFILAGPSDSSEDPKVCKALGVDAQQAGAQRIAPSVATPA</sequence>
<accession>A0A812QZE6</accession>
<dbReference type="OrthoDB" id="444394at2759"/>
<dbReference type="GO" id="GO:0003676">
    <property type="term" value="F:nucleic acid binding"/>
    <property type="evidence" value="ECO:0007669"/>
    <property type="project" value="InterPro"/>
</dbReference>
<dbReference type="GO" id="GO:0015074">
    <property type="term" value="P:DNA integration"/>
    <property type="evidence" value="ECO:0007669"/>
    <property type="project" value="InterPro"/>
</dbReference>